<feature type="chain" id="PRO_5047305341" description="WxL domain-containing protein" evidence="1">
    <location>
        <begin position="29"/>
        <end position="767"/>
    </location>
</feature>
<keyword evidence="1" id="KW-0732">Signal</keyword>
<dbReference type="Gene3D" id="2.60.40.10">
    <property type="entry name" value="Immunoglobulins"/>
    <property type="match status" value="1"/>
</dbReference>
<keyword evidence="3" id="KW-1185">Reference proteome</keyword>
<evidence type="ECO:0008006" key="4">
    <source>
        <dbReference type="Google" id="ProtNLM"/>
    </source>
</evidence>
<dbReference type="SUPFAM" id="SSF49899">
    <property type="entry name" value="Concanavalin A-like lectins/glucanases"/>
    <property type="match status" value="1"/>
</dbReference>
<sequence length="767" mass="83974">MTINKVIKRINFFLIAFVIALVMSYAQNNHQDVKAADIPVDNAPKGLNFDDYFVKGTFRGNGANTTFKNGDTSIIQVTPKEGSSIGGVWSNAADNINNYFDLNSKQTLSMWMYFGYESDPADGLAFVLQNSGYGAISMDGNLPAKGQTMGVWGIDKDFNNSDPQKLADSAIQNSWALEFDTHRNIVSSGSNLFSNGYPNGSPTGVNNAFDSDVQTIVNNPSKMFSHIADNYPASAASYLRKAENMQTFPLSPFYQMVYRYQLIHNNLVTTYNSKYNFVLSNGLWHHLVISWVPPESGSTIGHLTYSLDDEIHTGEVAAGNNAQPVNMADIPIDTSYFYKNSTQQFSKDEGKVLWGFTGSTGDQYARNMIVFESIPSIVEGSVGTNIYDDSQGGKELGSTDKNVYNYDKLRFVYNVKRDSGAMDWTNITATINLPTNTVYSGGTINYSDGTSDVIKSNELNSTSLTRKIKNLLKDKDPKSATITLNATAYSDTPTKDTTVAATDVAFTGDNLIKYTQLQDFIIKKTDLMLAPDNLNLDIGNALSIDATGKISYADASVGINNSNMTVHYSINGNTELTTTLDSGNDGKFKITVPRTSLNDGNNTLMAYATDKDGNHSNYSTYTISKPTKAPILIDADQVMHFQTVKSNGKNQTVPRQGIWKLNIIDNAIDTSQWTLSASGRQSDNSPTFDGDLMYVDNTGVSKSILNGSIIEIANKNTFPSNNIIDGSTFQIANTWAKDDGILLKANSTAKAGNYEYTITWGLTDSLR</sequence>
<protein>
    <recommendedName>
        <fullName evidence="4">WxL domain-containing protein</fullName>
    </recommendedName>
</protein>
<proteinExistence type="predicted"/>
<name>A0ABW4BVZ0_9LACO</name>
<evidence type="ECO:0000313" key="3">
    <source>
        <dbReference type="Proteomes" id="UP001597251"/>
    </source>
</evidence>
<gene>
    <name evidence="2" type="ORF">ACFQ42_07880</name>
</gene>
<feature type="signal peptide" evidence="1">
    <location>
        <begin position="1"/>
        <end position="28"/>
    </location>
</feature>
<dbReference type="RefSeq" id="WP_125676748.1">
    <property type="nucleotide sequence ID" value="NZ_JBHTOI010000044.1"/>
</dbReference>
<organism evidence="2 3">
    <name type="scientific">Companilactobacillus keshanensis</name>
    <dbReference type="NCBI Taxonomy" id="2486003"/>
    <lineage>
        <taxon>Bacteria</taxon>
        <taxon>Bacillati</taxon>
        <taxon>Bacillota</taxon>
        <taxon>Bacilli</taxon>
        <taxon>Lactobacillales</taxon>
        <taxon>Lactobacillaceae</taxon>
        <taxon>Companilactobacillus</taxon>
    </lineage>
</organism>
<evidence type="ECO:0000313" key="2">
    <source>
        <dbReference type="EMBL" id="MFD1418657.1"/>
    </source>
</evidence>
<evidence type="ECO:0000256" key="1">
    <source>
        <dbReference type="SAM" id="SignalP"/>
    </source>
</evidence>
<dbReference type="InterPro" id="IPR013320">
    <property type="entry name" value="ConA-like_dom_sf"/>
</dbReference>
<dbReference type="Proteomes" id="UP001597251">
    <property type="component" value="Unassembled WGS sequence"/>
</dbReference>
<dbReference type="EMBL" id="JBHTOI010000044">
    <property type="protein sequence ID" value="MFD1418657.1"/>
    <property type="molecule type" value="Genomic_DNA"/>
</dbReference>
<comment type="caution">
    <text evidence="2">The sequence shown here is derived from an EMBL/GenBank/DDBJ whole genome shotgun (WGS) entry which is preliminary data.</text>
</comment>
<reference evidence="3" key="1">
    <citation type="journal article" date="2019" name="Int. J. Syst. Evol. Microbiol.">
        <title>The Global Catalogue of Microorganisms (GCM) 10K type strain sequencing project: providing services to taxonomists for standard genome sequencing and annotation.</title>
        <authorList>
            <consortium name="The Broad Institute Genomics Platform"/>
            <consortium name="The Broad Institute Genome Sequencing Center for Infectious Disease"/>
            <person name="Wu L."/>
            <person name="Ma J."/>
        </authorList>
    </citation>
    <scope>NUCLEOTIDE SEQUENCE [LARGE SCALE GENOMIC DNA]</scope>
    <source>
        <strain evidence="3">CCM 8936</strain>
    </source>
</reference>
<accession>A0ABW4BVZ0</accession>
<dbReference type="Gene3D" id="2.60.120.200">
    <property type="match status" value="1"/>
</dbReference>
<dbReference type="InterPro" id="IPR013783">
    <property type="entry name" value="Ig-like_fold"/>
</dbReference>